<sequence>MSIVVTFTDRQPVAATGPNAGLQVWTYTVQASSPLDLSATKRIALALPADIEIQDPRKFPNIPALNGAFLEIDPGVTRQFAGKVLTQPLSLTQTISFVAPATQENRELLLMSSGNGDGWTVLPFALTAGAAVANTQIMPAPAGSSQVFTGRPLADFTGTFPYAAEIFGVYQPLKGWQGAQSTQMFAPAPADAPPSTAGILSPVGVVDLFREYFFEFDTFLGPPAGHLWLSPGGTVEVVETSTRRTLVEQSAEQSVQTTRKSEESLTDQTDIADAVKEENANDTKLGASAKAGANFAGIYHGDVSTSFESTNTTKKAAEQSHKQTRAQSSKVTSEIVRNFKTTFKTVTESTDTSSRRYVVQNTTDRLVNYELRRKMRKVGVQLQHIGSQLSWQVFLGSGPNTATPGAITTAPGRLLGLGEMVHVVPAPDLTSLHKPEPPTPLQQLHTAFPGVFPIRRFPGTTNAPHNDVNYTRAGTTDEMNSDDNDDHIIATAHFTASPPAPGYQLTSIFLVSAKTHTGEDALFVAPANQIVVEDAASGAFRVQADQVNFGGGGTITLNFTLFWNPPAVDPAQAEFERQLADYNAAVAELERKEYANAVRDRLRLLSGTRTRSADDLRKEEREAVFGELIKKIQLFKDNPHFGAETIRQLFDVDEMLYFVAPDFWRPDYPVDPPVSNTVGRYPVPPAVFTADPNQTDPVHGETVVSWYSHTGKENSARSDTAGIADEFRVNYLITEETQPAPMGSSLGWLIQADGDERRNEFLNAAWVKVVLPIRPGHELEALDWLRKSNVEGEAALDQPYQVQPGDPPDFNGKTIGQVLTEVATRLQATNTDIGSTLAAEKVFQTGFDPLDGGFRPPAPLQIFDQWVEVLPTDQIVAVEVAYDPKSGRQL</sequence>
<feature type="region of interest" description="Disordered" evidence="1">
    <location>
        <begin position="310"/>
        <end position="329"/>
    </location>
</feature>
<dbReference type="Proteomes" id="UP000503540">
    <property type="component" value="Chromosome"/>
</dbReference>
<accession>A0A6G9YDE0</accession>
<protein>
    <submittedName>
        <fullName evidence="2">Uncharacterized protein</fullName>
    </submittedName>
</protein>
<organism evidence="2 3">
    <name type="scientific">Nocardia arthritidis</name>
    <dbReference type="NCBI Taxonomy" id="228602"/>
    <lineage>
        <taxon>Bacteria</taxon>
        <taxon>Bacillati</taxon>
        <taxon>Actinomycetota</taxon>
        <taxon>Actinomycetes</taxon>
        <taxon>Mycobacteriales</taxon>
        <taxon>Nocardiaceae</taxon>
        <taxon>Nocardia</taxon>
    </lineage>
</organism>
<keyword evidence="3" id="KW-1185">Reference proteome</keyword>
<evidence type="ECO:0000256" key="1">
    <source>
        <dbReference type="SAM" id="MobiDB-lite"/>
    </source>
</evidence>
<dbReference type="KEGG" id="nah:F5544_16525"/>
<reference evidence="2 3" key="1">
    <citation type="journal article" date="2019" name="ACS Chem. Biol.">
        <title>Identification and Mobilization of a Cryptic Antibiotic Biosynthesis Gene Locus from a Human-Pathogenic Nocardia Isolate.</title>
        <authorList>
            <person name="Herisse M."/>
            <person name="Ishida K."/>
            <person name="Porter J.L."/>
            <person name="Howden B."/>
            <person name="Hertweck C."/>
            <person name="Stinear T.P."/>
            <person name="Pidot S.J."/>
        </authorList>
    </citation>
    <scope>NUCLEOTIDE SEQUENCE [LARGE SCALE GENOMIC DNA]</scope>
    <source>
        <strain evidence="2 3">AUSMDU00012717</strain>
    </source>
</reference>
<dbReference type="RefSeq" id="WP_167474037.1">
    <property type="nucleotide sequence ID" value="NZ_CP046172.1"/>
</dbReference>
<gene>
    <name evidence="2" type="ORF">F5544_16525</name>
</gene>
<evidence type="ECO:0000313" key="3">
    <source>
        <dbReference type="Proteomes" id="UP000503540"/>
    </source>
</evidence>
<proteinExistence type="predicted"/>
<evidence type="ECO:0000313" key="2">
    <source>
        <dbReference type="EMBL" id="QIS11184.1"/>
    </source>
</evidence>
<name>A0A6G9YDE0_9NOCA</name>
<dbReference type="AlphaFoldDB" id="A0A6G9YDE0"/>
<dbReference type="EMBL" id="CP046172">
    <property type="protein sequence ID" value="QIS11184.1"/>
    <property type="molecule type" value="Genomic_DNA"/>
</dbReference>